<keyword evidence="4 10" id="KW-0812">Transmembrane</keyword>
<dbReference type="InterPro" id="IPR036942">
    <property type="entry name" value="Beta-barrel_TonB_sf"/>
</dbReference>
<evidence type="ECO:0000256" key="10">
    <source>
        <dbReference type="PROSITE-ProRule" id="PRU01360"/>
    </source>
</evidence>
<dbReference type="InterPro" id="IPR012910">
    <property type="entry name" value="Plug_dom"/>
</dbReference>
<dbReference type="GO" id="GO:0044718">
    <property type="term" value="P:siderophore transmembrane transport"/>
    <property type="evidence" value="ECO:0007669"/>
    <property type="project" value="TreeGrafter"/>
</dbReference>
<evidence type="ECO:0000313" key="16">
    <source>
        <dbReference type="Proteomes" id="UP000049855"/>
    </source>
</evidence>
<dbReference type="InterPro" id="IPR037066">
    <property type="entry name" value="Plug_dom_sf"/>
</dbReference>
<keyword evidence="5 12" id="KW-0732">Signal</keyword>
<protein>
    <submittedName>
        <fullName evidence="15">TonB-dependent receptor Outer membrane receptor for ferrienterochelin and colicins</fullName>
    </submittedName>
</protein>
<dbReference type="CDD" id="cd01347">
    <property type="entry name" value="ligand_gated_channel"/>
    <property type="match status" value="1"/>
</dbReference>
<proteinExistence type="inferred from homology"/>
<evidence type="ECO:0000256" key="9">
    <source>
        <dbReference type="ARBA" id="ARBA00023237"/>
    </source>
</evidence>
<accession>A0A0U1L2G9</accession>
<reference evidence="16" key="1">
    <citation type="submission" date="2015-03" db="EMBL/GenBank/DDBJ databases">
        <authorList>
            <person name="Nijsse Bart"/>
        </authorList>
    </citation>
    <scope>NUCLEOTIDE SEQUENCE [LARGE SCALE GENOMIC DNA]</scope>
</reference>
<keyword evidence="3 10" id="KW-1134">Transmembrane beta strand</keyword>
<dbReference type="Proteomes" id="UP000049855">
    <property type="component" value="Unassembled WGS sequence"/>
</dbReference>
<evidence type="ECO:0000256" key="7">
    <source>
        <dbReference type="ARBA" id="ARBA00023136"/>
    </source>
</evidence>
<keyword evidence="9 10" id="KW-0998">Cell outer membrane</keyword>
<feature type="domain" description="TonB-dependent receptor plug" evidence="14">
    <location>
        <begin position="48"/>
        <end position="154"/>
    </location>
</feature>
<evidence type="ECO:0000256" key="2">
    <source>
        <dbReference type="ARBA" id="ARBA00022448"/>
    </source>
</evidence>
<evidence type="ECO:0000259" key="14">
    <source>
        <dbReference type="Pfam" id="PF07715"/>
    </source>
</evidence>
<evidence type="ECO:0000256" key="4">
    <source>
        <dbReference type="ARBA" id="ARBA00022692"/>
    </source>
</evidence>
<dbReference type="Pfam" id="PF07715">
    <property type="entry name" value="Plug"/>
    <property type="match status" value="1"/>
</dbReference>
<dbReference type="GO" id="GO:0015344">
    <property type="term" value="F:siderophore uptake transmembrane transporter activity"/>
    <property type="evidence" value="ECO:0007669"/>
    <property type="project" value="TreeGrafter"/>
</dbReference>
<evidence type="ECO:0000256" key="11">
    <source>
        <dbReference type="RuleBase" id="RU003357"/>
    </source>
</evidence>
<feature type="signal peptide" evidence="12">
    <location>
        <begin position="1"/>
        <end position="27"/>
    </location>
</feature>
<dbReference type="PANTHER" id="PTHR30069">
    <property type="entry name" value="TONB-DEPENDENT OUTER MEMBRANE RECEPTOR"/>
    <property type="match status" value="1"/>
</dbReference>
<dbReference type="PROSITE" id="PS52016">
    <property type="entry name" value="TONB_DEPENDENT_REC_3"/>
    <property type="match status" value="1"/>
</dbReference>
<sequence>MKKKQKQRLISMLVSGTLLLTGSTAFADEQEFSLDEYVVTANRIPVKKTETAASVTVITREEIAKSGAASVPDVLKKTNISLMEDATASIPFINGDDRVLLLVDGRKVNLEGGQHMGRFGADLYYLPTVDSIERIEIVKGPASALYGSDAVGGVINIITRKGSEASTHYSVETGSWGLRRYNLTTENKVGDVSYRINFERKRQDDYHYKNSSSGKVERAVNTAVDQDAFNMRLDKDLGNERSLTLTVDHVDGRKGFNVIPDQRVQPYYYFPAGVKNYVENNVAVTYHWNQGERADNFIKVYRNYSTQNYENMVNLYGMDLNWGRFTNQTDGAEWQQTWKLSDTYTLLGGASWRRTAYDNPEQGITGKTITNRAGFLENHWRLPQNWSLTAGMRYDNYSLFGNKSSARISVNRELNKNTNIFASWGQVFKVPFIDEVYGNGIVIPNLNLRPETGDVLTLGMNTILAGGTELQASVFSSHINDAITNQNLGTTAAPIYTYANLAEQKRRGLDLSLKRQLSPQWQITAGYSYVKVEEKEQGASSYQADINNSQPNGYRLSLQYGQDKWNADLSLRGATGRNLQAFSSEAYWVVDLGMNYKINPDTRAYLKVYNLTNEAYELRGSYKTSVLTGAYPVSARQFVFGIDRRI</sequence>
<evidence type="ECO:0000313" key="15">
    <source>
        <dbReference type="EMBL" id="CQR73887.1"/>
    </source>
</evidence>
<comment type="subcellular location">
    <subcellularLocation>
        <location evidence="1 10">Cell outer membrane</location>
        <topology evidence="1 10">Multi-pass membrane protein</topology>
    </subcellularLocation>
</comment>
<dbReference type="InterPro" id="IPR000531">
    <property type="entry name" value="Beta-barrel_TonB"/>
</dbReference>
<keyword evidence="16" id="KW-1185">Reference proteome</keyword>
<dbReference type="RefSeq" id="WP_054954598.1">
    <property type="nucleotide sequence ID" value="NZ_CTRP01000014.1"/>
</dbReference>
<feature type="domain" description="TonB-dependent receptor-like beta-barrel" evidence="13">
    <location>
        <begin position="255"/>
        <end position="611"/>
    </location>
</feature>
<evidence type="ECO:0000259" key="13">
    <source>
        <dbReference type="Pfam" id="PF00593"/>
    </source>
</evidence>
<organism evidence="15 16">
    <name type="scientific">Sporomusa ovata</name>
    <dbReference type="NCBI Taxonomy" id="2378"/>
    <lineage>
        <taxon>Bacteria</taxon>
        <taxon>Bacillati</taxon>
        <taxon>Bacillota</taxon>
        <taxon>Negativicutes</taxon>
        <taxon>Selenomonadales</taxon>
        <taxon>Sporomusaceae</taxon>
        <taxon>Sporomusa</taxon>
    </lineage>
</organism>
<dbReference type="GO" id="GO:0009279">
    <property type="term" value="C:cell outer membrane"/>
    <property type="evidence" value="ECO:0007669"/>
    <property type="project" value="UniProtKB-SubCell"/>
</dbReference>
<evidence type="ECO:0000256" key="5">
    <source>
        <dbReference type="ARBA" id="ARBA00022729"/>
    </source>
</evidence>
<dbReference type="Gene3D" id="2.170.130.10">
    <property type="entry name" value="TonB-dependent receptor, plug domain"/>
    <property type="match status" value="1"/>
</dbReference>
<dbReference type="Pfam" id="PF00593">
    <property type="entry name" value="TonB_dep_Rec_b-barrel"/>
    <property type="match status" value="1"/>
</dbReference>
<keyword evidence="6 11" id="KW-0798">TonB box</keyword>
<evidence type="ECO:0000256" key="8">
    <source>
        <dbReference type="ARBA" id="ARBA00023170"/>
    </source>
</evidence>
<dbReference type="AlphaFoldDB" id="A0A0U1L2G9"/>
<gene>
    <name evidence="15" type="ORF">SpAn4DRAFT_0349</name>
</gene>
<dbReference type="EMBL" id="CTRP01000014">
    <property type="protein sequence ID" value="CQR73887.1"/>
    <property type="molecule type" value="Genomic_DNA"/>
</dbReference>
<name>A0A0U1L2G9_9FIRM</name>
<evidence type="ECO:0000256" key="1">
    <source>
        <dbReference type="ARBA" id="ARBA00004571"/>
    </source>
</evidence>
<dbReference type="Gene3D" id="2.40.170.20">
    <property type="entry name" value="TonB-dependent receptor, beta-barrel domain"/>
    <property type="match status" value="1"/>
</dbReference>
<comment type="similarity">
    <text evidence="10 11">Belongs to the TonB-dependent receptor family.</text>
</comment>
<keyword evidence="7 10" id="KW-0472">Membrane</keyword>
<dbReference type="PANTHER" id="PTHR30069:SF29">
    <property type="entry name" value="HEMOGLOBIN AND HEMOGLOBIN-HAPTOGLOBIN-BINDING PROTEIN 1-RELATED"/>
    <property type="match status" value="1"/>
</dbReference>
<feature type="chain" id="PRO_5006710712" evidence="12">
    <location>
        <begin position="28"/>
        <end position="646"/>
    </location>
</feature>
<dbReference type="SUPFAM" id="SSF56935">
    <property type="entry name" value="Porins"/>
    <property type="match status" value="1"/>
</dbReference>
<keyword evidence="8 15" id="KW-0675">Receptor</keyword>
<evidence type="ECO:0000256" key="12">
    <source>
        <dbReference type="SAM" id="SignalP"/>
    </source>
</evidence>
<evidence type="ECO:0000256" key="3">
    <source>
        <dbReference type="ARBA" id="ARBA00022452"/>
    </source>
</evidence>
<evidence type="ECO:0000256" key="6">
    <source>
        <dbReference type="ARBA" id="ARBA00023077"/>
    </source>
</evidence>
<dbReference type="InterPro" id="IPR039426">
    <property type="entry name" value="TonB-dep_rcpt-like"/>
</dbReference>
<keyword evidence="2 10" id="KW-0813">Transport</keyword>